<organism evidence="2">
    <name type="scientific">marine sediment metagenome</name>
    <dbReference type="NCBI Taxonomy" id="412755"/>
    <lineage>
        <taxon>unclassified sequences</taxon>
        <taxon>metagenomes</taxon>
        <taxon>ecological metagenomes</taxon>
    </lineage>
</organism>
<protein>
    <submittedName>
        <fullName evidence="2">Uncharacterized protein</fullName>
    </submittedName>
</protein>
<feature type="region of interest" description="Disordered" evidence="1">
    <location>
        <begin position="24"/>
        <end position="51"/>
    </location>
</feature>
<dbReference type="AlphaFoldDB" id="A0A0F9NBV4"/>
<reference evidence="2" key="1">
    <citation type="journal article" date="2015" name="Nature">
        <title>Complex archaea that bridge the gap between prokaryotes and eukaryotes.</title>
        <authorList>
            <person name="Spang A."/>
            <person name="Saw J.H."/>
            <person name="Jorgensen S.L."/>
            <person name="Zaremba-Niedzwiedzka K."/>
            <person name="Martijn J."/>
            <person name="Lind A.E."/>
            <person name="van Eijk R."/>
            <person name="Schleper C."/>
            <person name="Guy L."/>
            <person name="Ettema T.J."/>
        </authorList>
    </citation>
    <scope>NUCLEOTIDE SEQUENCE</scope>
</reference>
<comment type="caution">
    <text evidence="2">The sequence shown here is derived from an EMBL/GenBank/DDBJ whole genome shotgun (WGS) entry which is preliminary data.</text>
</comment>
<name>A0A0F9NBV4_9ZZZZ</name>
<accession>A0A0F9NBV4</accession>
<evidence type="ECO:0000313" key="2">
    <source>
        <dbReference type="EMBL" id="KKM78842.1"/>
    </source>
</evidence>
<sequence length="82" mass="8929">MTTELFIQILWPDELEPDDLTIIHPATSDQPGQVRLQRASTGTARAGAPNSLPLLSHTGAAIGYVANTKHLEGPYEETYVIE</sequence>
<proteinExistence type="predicted"/>
<dbReference type="EMBL" id="LAZR01008426">
    <property type="protein sequence ID" value="KKM78842.1"/>
    <property type="molecule type" value="Genomic_DNA"/>
</dbReference>
<gene>
    <name evidence="2" type="ORF">LCGC14_1355910</name>
</gene>
<evidence type="ECO:0000256" key="1">
    <source>
        <dbReference type="SAM" id="MobiDB-lite"/>
    </source>
</evidence>